<gene>
    <name evidence="2" type="ORF">H9789_12610</name>
</gene>
<proteinExistence type="predicted"/>
<feature type="transmembrane region" description="Helical" evidence="1">
    <location>
        <begin position="7"/>
        <end position="26"/>
    </location>
</feature>
<keyword evidence="1" id="KW-0812">Transmembrane</keyword>
<dbReference type="EMBL" id="JAHLFU010000261">
    <property type="protein sequence ID" value="MBU3854630.1"/>
    <property type="molecule type" value="Genomic_DNA"/>
</dbReference>
<dbReference type="Pfam" id="PF14058">
    <property type="entry name" value="PcfK"/>
    <property type="match status" value="1"/>
</dbReference>
<organism evidence="2 3">
    <name type="scientific">Candidatus Paraprevotella stercoravium</name>
    <dbReference type="NCBI Taxonomy" id="2838725"/>
    <lineage>
        <taxon>Bacteria</taxon>
        <taxon>Pseudomonadati</taxon>
        <taxon>Bacteroidota</taxon>
        <taxon>Bacteroidia</taxon>
        <taxon>Bacteroidales</taxon>
        <taxon>Prevotellaceae</taxon>
        <taxon>Paraprevotella</taxon>
    </lineage>
</organism>
<evidence type="ECO:0000313" key="2">
    <source>
        <dbReference type="EMBL" id="MBU3854630.1"/>
    </source>
</evidence>
<sequence>MSVLQNIILVCFDIVLLWIIVVITSFDNHCFDEDNIDIGKEIQCKVVVNHHIELTEEEKAEARQNAIRQYQDEEIQKMKNRKKAKPAQTQTIVAPTLFDF</sequence>
<name>A0A9E2P534_9BACT</name>
<evidence type="ECO:0000313" key="3">
    <source>
        <dbReference type="Proteomes" id="UP000823865"/>
    </source>
</evidence>
<keyword evidence="1" id="KW-1133">Transmembrane helix</keyword>
<reference evidence="2" key="2">
    <citation type="submission" date="2021-04" db="EMBL/GenBank/DDBJ databases">
        <authorList>
            <person name="Gilroy R."/>
        </authorList>
    </citation>
    <scope>NUCLEOTIDE SEQUENCE</scope>
    <source>
        <strain evidence="2">G3-2149</strain>
    </source>
</reference>
<evidence type="ECO:0000256" key="1">
    <source>
        <dbReference type="SAM" id="Phobius"/>
    </source>
</evidence>
<dbReference type="InterPro" id="IPR025624">
    <property type="entry name" value="PcfK"/>
</dbReference>
<keyword evidence="1" id="KW-0472">Membrane</keyword>
<reference evidence="2" key="1">
    <citation type="journal article" date="2021" name="PeerJ">
        <title>Extensive microbial diversity within the chicken gut microbiome revealed by metagenomics and culture.</title>
        <authorList>
            <person name="Gilroy R."/>
            <person name="Ravi A."/>
            <person name="Getino M."/>
            <person name="Pursley I."/>
            <person name="Horton D.L."/>
            <person name="Alikhan N.F."/>
            <person name="Baker D."/>
            <person name="Gharbi K."/>
            <person name="Hall N."/>
            <person name="Watson M."/>
            <person name="Adriaenssens E.M."/>
            <person name="Foster-Nyarko E."/>
            <person name="Jarju S."/>
            <person name="Secka A."/>
            <person name="Antonio M."/>
            <person name="Oren A."/>
            <person name="Chaudhuri R.R."/>
            <person name="La Ragione R."/>
            <person name="Hildebrand F."/>
            <person name="Pallen M.J."/>
        </authorList>
    </citation>
    <scope>NUCLEOTIDE SEQUENCE</scope>
    <source>
        <strain evidence="2">G3-2149</strain>
    </source>
</reference>
<comment type="caution">
    <text evidence="2">The sequence shown here is derived from an EMBL/GenBank/DDBJ whole genome shotgun (WGS) entry which is preliminary data.</text>
</comment>
<protein>
    <submittedName>
        <fullName evidence="2">PcfK-like family protein</fullName>
    </submittedName>
</protein>
<dbReference type="Proteomes" id="UP000823865">
    <property type="component" value="Unassembled WGS sequence"/>
</dbReference>
<accession>A0A9E2P534</accession>
<dbReference type="AlphaFoldDB" id="A0A9E2P534"/>